<comment type="caution">
    <text evidence="1">The sequence shown here is derived from an EMBL/GenBank/DDBJ whole genome shotgun (WGS) entry which is preliminary data.</text>
</comment>
<sequence>MTSICKYFVNNEEGASFANFFLFQNHKVVTDSWYYLKDAVLEGGTPFNKAHGENTFEYQKKDKRFGKLFDKAMYGNTVILMKMVLEKYTGFEGVEKLVDVGGGLGATLGIILSKYTNIKGINFDMPHVVKDAPFFPEVEQVGGDMFQSVPTGDAIFMKSIFGTQPSVRTRFGMMFENEESEKCR</sequence>
<evidence type="ECO:0000313" key="1">
    <source>
        <dbReference type="EMBL" id="KAI3753639.1"/>
    </source>
</evidence>
<proteinExistence type="predicted"/>
<keyword evidence="2" id="KW-1185">Reference proteome</keyword>
<reference evidence="1 2" key="2">
    <citation type="journal article" date="2022" name="Mol. Ecol. Resour.">
        <title>The genomes of chicory, endive, great burdock and yacon provide insights into Asteraceae paleo-polyploidization history and plant inulin production.</title>
        <authorList>
            <person name="Fan W."/>
            <person name="Wang S."/>
            <person name="Wang H."/>
            <person name="Wang A."/>
            <person name="Jiang F."/>
            <person name="Liu H."/>
            <person name="Zhao H."/>
            <person name="Xu D."/>
            <person name="Zhang Y."/>
        </authorList>
    </citation>
    <scope>NUCLEOTIDE SEQUENCE [LARGE SCALE GENOMIC DNA]</scope>
    <source>
        <strain evidence="2">cv. Punajuju</strain>
        <tissue evidence="1">Leaves</tissue>
    </source>
</reference>
<dbReference type="Proteomes" id="UP001055811">
    <property type="component" value="Linkage Group LG04"/>
</dbReference>
<protein>
    <submittedName>
        <fullName evidence="1">Uncharacterized protein</fullName>
    </submittedName>
</protein>
<name>A0ACB9E3T8_CICIN</name>
<evidence type="ECO:0000313" key="2">
    <source>
        <dbReference type="Proteomes" id="UP001055811"/>
    </source>
</evidence>
<accession>A0ACB9E3T8</accession>
<organism evidence="1 2">
    <name type="scientific">Cichorium intybus</name>
    <name type="common">Chicory</name>
    <dbReference type="NCBI Taxonomy" id="13427"/>
    <lineage>
        <taxon>Eukaryota</taxon>
        <taxon>Viridiplantae</taxon>
        <taxon>Streptophyta</taxon>
        <taxon>Embryophyta</taxon>
        <taxon>Tracheophyta</taxon>
        <taxon>Spermatophyta</taxon>
        <taxon>Magnoliopsida</taxon>
        <taxon>eudicotyledons</taxon>
        <taxon>Gunneridae</taxon>
        <taxon>Pentapetalae</taxon>
        <taxon>asterids</taxon>
        <taxon>campanulids</taxon>
        <taxon>Asterales</taxon>
        <taxon>Asteraceae</taxon>
        <taxon>Cichorioideae</taxon>
        <taxon>Cichorieae</taxon>
        <taxon>Cichoriinae</taxon>
        <taxon>Cichorium</taxon>
    </lineage>
</organism>
<dbReference type="EMBL" id="CM042012">
    <property type="protein sequence ID" value="KAI3753639.1"/>
    <property type="molecule type" value="Genomic_DNA"/>
</dbReference>
<gene>
    <name evidence="1" type="ORF">L2E82_25698</name>
</gene>
<reference evidence="2" key="1">
    <citation type="journal article" date="2022" name="Mol. Ecol. Resour.">
        <title>The genomes of chicory, endive, great burdock and yacon provide insights into Asteraceae palaeo-polyploidization history and plant inulin production.</title>
        <authorList>
            <person name="Fan W."/>
            <person name="Wang S."/>
            <person name="Wang H."/>
            <person name="Wang A."/>
            <person name="Jiang F."/>
            <person name="Liu H."/>
            <person name="Zhao H."/>
            <person name="Xu D."/>
            <person name="Zhang Y."/>
        </authorList>
    </citation>
    <scope>NUCLEOTIDE SEQUENCE [LARGE SCALE GENOMIC DNA]</scope>
    <source>
        <strain evidence="2">cv. Punajuju</strain>
    </source>
</reference>